<comment type="caution">
    <text evidence="10">The sequence shown here is derived from an EMBL/GenBank/DDBJ whole genome shotgun (WGS) entry which is preliminary data.</text>
</comment>
<evidence type="ECO:0000256" key="1">
    <source>
        <dbReference type="ARBA" id="ARBA00004571"/>
    </source>
</evidence>
<comment type="similarity">
    <text evidence="8">Belongs to the TonB-dependent receptor family.</text>
</comment>
<reference evidence="10" key="1">
    <citation type="submission" date="2021-03" db="EMBL/GenBank/DDBJ databases">
        <authorList>
            <person name="Wang G."/>
        </authorList>
    </citation>
    <scope>NUCLEOTIDE SEQUENCE</scope>
    <source>
        <strain evidence="10">KCTC 12899</strain>
    </source>
</reference>
<dbReference type="InterPro" id="IPR037066">
    <property type="entry name" value="Plug_dom_sf"/>
</dbReference>
<dbReference type="AlphaFoldDB" id="A0A8J7Q707"/>
<evidence type="ECO:0000256" key="7">
    <source>
        <dbReference type="ARBA" id="ARBA00023237"/>
    </source>
</evidence>
<keyword evidence="6 8" id="KW-0472">Membrane</keyword>
<evidence type="ECO:0000256" key="4">
    <source>
        <dbReference type="ARBA" id="ARBA00022692"/>
    </source>
</evidence>
<organism evidence="10 11">
    <name type="scientific">Acanthopleuribacter pedis</name>
    <dbReference type="NCBI Taxonomy" id="442870"/>
    <lineage>
        <taxon>Bacteria</taxon>
        <taxon>Pseudomonadati</taxon>
        <taxon>Acidobacteriota</taxon>
        <taxon>Holophagae</taxon>
        <taxon>Acanthopleuribacterales</taxon>
        <taxon>Acanthopleuribacteraceae</taxon>
        <taxon>Acanthopleuribacter</taxon>
    </lineage>
</organism>
<dbReference type="InterPro" id="IPR039426">
    <property type="entry name" value="TonB-dep_rcpt-like"/>
</dbReference>
<keyword evidence="7 8" id="KW-0998">Cell outer membrane</keyword>
<dbReference type="GO" id="GO:0015344">
    <property type="term" value="F:siderophore uptake transmembrane transporter activity"/>
    <property type="evidence" value="ECO:0007669"/>
    <property type="project" value="TreeGrafter"/>
</dbReference>
<evidence type="ECO:0000256" key="8">
    <source>
        <dbReference type="PROSITE-ProRule" id="PRU01360"/>
    </source>
</evidence>
<dbReference type="PROSITE" id="PS52016">
    <property type="entry name" value="TONB_DEPENDENT_REC_3"/>
    <property type="match status" value="1"/>
</dbReference>
<evidence type="ECO:0000256" key="3">
    <source>
        <dbReference type="ARBA" id="ARBA00022452"/>
    </source>
</evidence>
<evidence type="ECO:0000313" key="11">
    <source>
        <dbReference type="Proteomes" id="UP000664417"/>
    </source>
</evidence>
<gene>
    <name evidence="10" type="ORF">J3U88_05680</name>
</gene>
<keyword evidence="10" id="KW-0675">Receptor</keyword>
<keyword evidence="3 8" id="KW-1134">Transmembrane beta strand</keyword>
<dbReference type="RefSeq" id="WP_207857462.1">
    <property type="nucleotide sequence ID" value="NZ_JAFREP010000004.1"/>
</dbReference>
<dbReference type="Gene3D" id="2.170.130.10">
    <property type="entry name" value="TonB-dependent receptor, plug domain"/>
    <property type="match status" value="1"/>
</dbReference>
<accession>A0A8J7Q707</accession>
<dbReference type="Proteomes" id="UP000664417">
    <property type="component" value="Unassembled WGS sequence"/>
</dbReference>
<evidence type="ECO:0000259" key="9">
    <source>
        <dbReference type="Pfam" id="PF07715"/>
    </source>
</evidence>
<evidence type="ECO:0000256" key="2">
    <source>
        <dbReference type="ARBA" id="ARBA00022448"/>
    </source>
</evidence>
<protein>
    <submittedName>
        <fullName evidence="10">TonB-dependent receptor plug domain-containing protein</fullName>
    </submittedName>
</protein>
<keyword evidence="5" id="KW-0732">Signal</keyword>
<keyword evidence="11" id="KW-1185">Reference proteome</keyword>
<dbReference type="InterPro" id="IPR036942">
    <property type="entry name" value="Beta-barrel_TonB_sf"/>
</dbReference>
<dbReference type="Pfam" id="PF07715">
    <property type="entry name" value="Plug"/>
    <property type="match status" value="1"/>
</dbReference>
<dbReference type="GO" id="GO:0044718">
    <property type="term" value="P:siderophore transmembrane transport"/>
    <property type="evidence" value="ECO:0007669"/>
    <property type="project" value="TreeGrafter"/>
</dbReference>
<evidence type="ECO:0000313" key="10">
    <source>
        <dbReference type="EMBL" id="MBO1317944.1"/>
    </source>
</evidence>
<name>A0A8J7Q707_9BACT</name>
<evidence type="ECO:0000256" key="5">
    <source>
        <dbReference type="ARBA" id="ARBA00022729"/>
    </source>
</evidence>
<dbReference type="Gene3D" id="2.40.170.20">
    <property type="entry name" value="TonB-dependent receptor, beta-barrel domain"/>
    <property type="match status" value="1"/>
</dbReference>
<evidence type="ECO:0000256" key="6">
    <source>
        <dbReference type="ARBA" id="ARBA00023136"/>
    </source>
</evidence>
<keyword evidence="2 8" id="KW-0813">Transport</keyword>
<dbReference type="GO" id="GO:0009279">
    <property type="term" value="C:cell outer membrane"/>
    <property type="evidence" value="ECO:0007669"/>
    <property type="project" value="UniProtKB-SubCell"/>
</dbReference>
<dbReference type="PANTHER" id="PTHR30069">
    <property type="entry name" value="TONB-DEPENDENT OUTER MEMBRANE RECEPTOR"/>
    <property type="match status" value="1"/>
</dbReference>
<dbReference type="SUPFAM" id="SSF56935">
    <property type="entry name" value="Porins"/>
    <property type="match status" value="1"/>
</dbReference>
<dbReference type="EMBL" id="JAFREP010000004">
    <property type="protein sequence ID" value="MBO1317944.1"/>
    <property type="molecule type" value="Genomic_DNA"/>
</dbReference>
<proteinExistence type="inferred from homology"/>
<keyword evidence="4 8" id="KW-0812">Transmembrane</keyword>
<dbReference type="PANTHER" id="PTHR30069:SF29">
    <property type="entry name" value="HEMOGLOBIN AND HEMOGLOBIN-HAPTOGLOBIN-BINDING PROTEIN 1-RELATED"/>
    <property type="match status" value="1"/>
</dbReference>
<dbReference type="InterPro" id="IPR012910">
    <property type="entry name" value="Plug_dom"/>
</dbReference>
<sequence>MSFFLLTLLLLESALEADKFLDMSLEQLLDIEVTLASGVKETLREAPAAMIVITAEDIRKRGYTSLDEIFPDLPGFDTIISNGTEYMTAYQRGYRTPFMQRTLLMINGKVDNNLWSHSAQITRQYPVANIKAIEVLYGPASAVYGPNAFLGIVNVVTFDGRDRDDFNADIHFQIGQHQTTSVDALVTGKVGEIAYALSGRVYQSDEADLSGRFGFSDASLLANRETWGPILDFQVNGEQLGGYHNPTDDYGMEARVHYKNMELGYREWEKVEAYGPYYAFDRAQNNANWGADVSELYLDIGHDLNDRMNTKISLRLREDSIFGDWIEATPDWNPGMENFSYVSFTNWRSVNDSFLFKQNLDAEINDSVRLSTGIKYERKDLTRNYDIPGYWDAYSSTIPNTTPGPHGQGAGIFHSTDETYIRPQHPSGPMPADNRFQMEDYGGFLQAIIDRNAWRFNLGIRYDENSEYGSSVNPRVSVVRDSDFGTWKFMAGTAFQEPAPLQLGGGWNGRQANPDLEPEEVTNYEIQYLRAGAVWNHDFSIYFAQYESVIKEEAENAGERDSFGIEYKARFALPLEINSQPIEGYFNATYADVTSSLTYDHETGAWETVESELGDIADIKANLGFNLPFSRYGSLFVRANYVGERTLYSRNPLRDRVQTASHVVVNTNLIFSYKQFEIALKVKNLFDKDYFHPGVEGASSGDNFTQRSLGFPNSLLPQDRRRWFVTLTTRL</sequence>
<feature type="domain" description="TonB-dependent receptor plug" evidence="9">
    <location>
        <begin position="43"/>
        <end position="151"/>
    </location>
</feature>
<comment type="subcellular location">
    <subcellularLocation>
        <location evidence="1 8">Cell outer membrane</location>
        <topology evidence="1 8">Multi-pass membrane protein</topology>
    </subcellularLocation>
</comment>